<evidence type="ECO:0000313" key="2">
    <source>
        <dbReference type="EMBL" id="KGL67447.1"/>
    </source>
</evidence>
<keyword evidence="1" id="KW-1133">Transmembrane helix</keyword>
<dbReference type="Proteomes" id="UP000030001">
    <property type="component" value="Unassembled WGS sequence"/>
</dbReference>
<keyword evidence="1" id="KW-0812">Transmembrane</keyword>
<name>A0A099YDI4_LIMMU</name>
<feature type="transmembrane region" description="Helical" evidence="1">
    <location>
        <begin position="122"/>
        <end position="140"/>
    </location>
</feature>
<comment type="caution">
    <text evidence="2">The sequence shown here is derived from an EMBL/GenBank/DDBJ whole genome shotgun (WGS) entry which is preliminary data.</text>
</comment>
<sequence length="174" mass="20042">MNTKNISNTVVNLFLIPLLIISICGSISLLPLLIQLVPNKVIIIFVILLMLAYLGHFWATVKYTFIKILNKIKKILVIVFIFATLIWQTLLIRALSGEFGWDPRFFVEYIYRISSNISDDKIYFSLYPNNFMLLVIEKIFQVIFNIKTPNGLILGLNILNVVIIDISALLLFYL</sequence>
<protein>
    <submittedName>
        <fullName evidence="2">Uncharacterized protein</fullName>
    </submittedName>
</protein>
<proteinExistence type="predicted"/>
<organism evidence="2 3">
    <name type="scientific">Limosilactobacillus mucosae</name>
    <name type="common">Lactobacillus mucosae</name>
    <dbReference type="NCBI Taxonomy" id="97478"/>
    <lineage>
        <taxon>Bacteria</taxon>
        <taxon>Bacillati</taxon>
        <taxon>Bacillota</taxon>
        <taxon>Bacilli</taxon>
        <taxon>Lactobacillales</taxon>
        <taxon>Lactobacillaceae</taxon>
        <taxon>Limosilactobacillus</taxon>
    </lineage>
</organism>
<reference evidence="2 3" key="1">
    <citation type="submission" date="2014-09" db="EMBL/GenBank/DDBJ databases">
        <title>Lactobacillus mucosae CRL573 Genome Sequencing.</title>
        <authorList>
            <person name="Bleckwedel J."/>
            <person name="Teran L.C."/>
            <person name="Bonacina J."/>
            <person name="Saavedra L."/>
            <person name="Mozzi F.B."/>
            <person name="Raya R.R."/>
        </authorList>
    </citation>
    <scope>NUCLEOTIDE SEQUENCE [LARGE SCALE GENOMIC DNA]</scope>
    <source>
        <strain evidence="2 3">CRL573</strain>
    </source>
</reference>
<accession>A0A099YDI4</accession>
<gene>
    <name evidence="2" type="ORF">LX03_01060</name>
</gene>
<evidence type="ECO:0000256" key="1">
    <source>
        <dbReference type="SAM" id="Phobius"/>
    </source>
</evidence>
<dbReference type="AlphaFoldDB" id="A0A099YDI4"/>
<evidence type="ECO:0000313" key="3">
    <source>
        <dbReference type="Proteomes" id="UP000030001"/>
    </source>
</evidence>
<feature type="transmembrane region" description="Helical" evidence="1">
    <location>
        <begin position="12"/>
        <end position="36"/>
    </location>
</feature>
<dbReference type="EMBL" id="JROC01000021">
    <property type="protein sequence ID" value="KGL67447.1"/>
    <property type="molecule type" value="Genomic_DNA"/>
</dbReference>
<feature type="transmembrane region" description="Helical" evidence="1">
    <location>
        <begin position="42"/>
        <end position="63"/>
    </location>
</feature>
<feature type="transmembrane region" description="Helical" evidence="1">
    <location>
        <begin position="152"/>
        <end position="173"/>
    </location>
</feature>
<keyword evidence="1" id="KW-0472">Membrane</keyword>
<feature type="transmembrane region" description="Helical" evidence="1">
    <location>
        <begin position="75"/>
        <end position="95"/>
    </location>
</feature>